<name>A0A853I9V8_9GAMM</name>
<proteinExistence type="predicted"/>
<reference evidence="1 2" key="1">
    <citation type="submission" date="2020-07" db="EMBL/GenBank/DDBJ databases">
        <title>Endozoicomonas sp. nov., isolated from sediment.</title>
        <authorList>
            <person name="Gu T."/>
        </authorList>
    </citation>
    <scope>NUCLEOTIDE SEQUENCE [LARGE SCALE GENOMIC DNA]</scope>
    <source>
        <strain evidence="1 2">SM1973</strain>
    </source>
</reference>
<dbReference type="Proteomes" id="UP000569732">
    <property type="component" value="Unassembled WGS sequence"/>
</dbReference>
<keyword evidence="2" id="KW-1185">Reference proteome</keyword>
<dbReference type="AlphaFoldDB" id="A0A853I9V8"/>
<evidence type="ECO:0000313" key="2">
    <source>
        <dbReference type="Proteomes" id="UP000569732"/>
    </source>
</evidence>
<organism evidence="1 2">
    <name type="scientific">Spartinivicinus marinus</name>
    <dbReference type="NCBI Taxonomy" id="2994442"/>
    <lineage>
        <taxon>Bacteria</taxon>
        <taxon>Pseudomonadati</taxon>
        <taxon>Pseudomonadota</taxon>
        <taxon>Gammaproteobacteria</taxon>
        <taxon>Oceanospirillales</taxon>
        <taxon>Zooshikellaceae</taxon>
        <taxon>Spartinivicinus</taxon>
    </lineage>
</organism>
<comment type="caution">
    <text evidence="1">The sequence shown here is derived from an EMBL/GenBank/DDBJ whole genome shotgun (WGS) entry which is preliminary data.</text>
</comment>
<dbReference type="RefSeq" id="WP_180571669.1">
    <property type="nucleotide sequence ID" value="NZ_JACCKB010000122.1"/>
</dbReference>
<protein>
    <submittedName>
        <fullName evidence="1">Uncharacterized protein</fullName>
    </submittedName>
</protein>
<gene>
    <name evidence="1" type="ORF">H0A36_27110</name>
</gene>
<accession>A0A853I9V8</accession>
<sequence>MKLFMSIRLFTFIISVIFLPIKTHAALLSFQVEDTVNPMLLFGVFSVDDTHPNNGNNFQPLIDWAFFDMEGIPGIHTPVDSVVSALAFINLLDPTLSTLSFTSTDTVIPPSPPSGNTLFLNPDNTWSSGNVSGNYIVRLISIPEPQTLALFILMLLACLIINNQKQPPQK</sequence>
<evidence type="ECO:0000313" key="1">
    <source>
        <dbReference type="EMBL" id="NYZ69689.1"/>
    </source>
</evidence>
<dbReference type="EMBL" id="JACCKB010000122">
    <property type="protein sequence ID" value="NYZ69689.1"/>
    <property type="molecule type" value="Genomic_DNA"/>
</dbReference>